<sequence length="54" mass="5933">SVQCRLGFGGIVQSRGCTSRLSLSCTHVLNFHSSCRTLITNKKYSPCTLLNRMG</sequence>
<evidence type="ECO:0000313" key="2">
    <source>
        <dbReference type="WBParaSite" id="MCU_007943-RB"/>
    </source>
</evidence>
<protein>
    <submittedName>
        <fullName evidence="1 2">Ovule protein</fullName>
    </submittedName>
</protein>
<accession>A0A5K3FFL6</accession>
<organism evidence="2">
    <name type="scientific">Mesocestoides corti</name>
    <name type="common">Flatworm</name>
    <dbReference type="NCBI Taxonomy" id="53468"/>
    <lineage>
        <taxon>Eukaryota</taxon>
        <taxon>Metazoa</taxon>
        <taxon>Spiralia</taxon>
        <taxon>Lophotrochozoa</taxon>
        <taxon>Platyhelminthes</taxon>
        <taxon>Cestoda</taxon>
        <taxon>Eucestoda</taxon>
        <taxon>Cyclophyllidea</taxon>
        <taxon>Mesocestoididae</taxon>
        <taxon>Mesocestoides</taxon>
    </lineage>
</organism>
<evidence type="ECO:0000313" key="1">
    <source>
        <dbReference type="WBParaSite" id="MCU_007943-RA"/>
    </source>
</evidence>
<dbReference type="AlphaFoldDB" id="A0A5K3FFL6"/>
<dbReference type="WBParaSite" id="MCU_007943-RA">
    <property type="protein sequence ID" value="MCU_007943-RA"/>
    <property type="gene ID" value="MCU_007943"/>
</dbReference>
<name>A0A5K3FFL6_MESCO</name>
<dbReference type="WBParaSite" id="MCU_007943-RB">
    <property type="protein sequence ID" value="MCU_007943-RB"/>
    <property type="gene ID" value="MCU_007943"/>
</dbReference>
<reference evidence="1 2" key="1">
    <citation type="submission" date="2019-11" db="UniProtKB">
        <authorList>
            <consortium name="WormBaseParasite"/>
        </authorList>
    </citation>
    <scope>IDENTIFICATION</scope>
</reference>
<proteinExistence type="predicted"/>